<gene>
    <name evidence="4" type="ORF">E1288_41705</name>
</gene>
<feature type="transmembrane region" description="Helical" evidence="1">
    <location>
        <begin position="216"/>
        <end position="238"/>
    </location>
</feature>
<evidence type="ECO:0000313" key="4">
    <source>
        <dbReference type="EMBL" id="TDD36637.1"/>
    </source>
</evidence>
<name>A0A4V2YIX6_9PSEU</name>
<sequence length="318" mass="34639">MAASGAVLRHDSLGDPSHGACMSNTEQLQTLTPDDYPGLFQAADGASVHQQRTFLRAVRSRLVLTVSAATFAAFALRIGDSQIDLFAVGTALAFVGAMVIELAIVGTRPDKVWYEGRALAESVKTLTWRYVSGAAPFPADSERPDDEFTDRIRILQHDMPKVPLLPSTASTITAKMRAMRATPLAERKEAYLVGRVLDQQDWYAGKARFHQRSARVFRTTMLIMEVVGVAGALAKAFGVVNFDLAGIVAAAVSAFAAWTATRQHSATATAYVVASHELAVVRNLLDRDLDEQQWSAAVVDAESVISREHTMWHANRTR</sequence>
<feature type="transmembrane region" description="Helical" evidence="1">
    <location>
        <begin position="244"/>
        <end position="261"/>
    </location>
</feature>
<dbReference type="AlphaFoldDB" id="A0A4V2YIX6"/>
<accession>A0A4V2YIX6</accession>
<feature type="transmembrane region" description="Helical" evidence="1">
    <location>
        <begin position="85"/>
        <end position="105"/>
    </location>
</feature>
<comment type="caution">
    <text evidence="4">The sequence shown here is derived from an EMBL/GenBank/DDBJ whole genome shotgun (WGS) entry which is preliminary data.</text>
</comment>
<evidence type="ECO:0000256" key="1">
    <source>
        <dbReference type="SAM" id="Phobius"/>
    </source>
</evidence>
<feature type="transmembrane region" description="Helical" evidence="1">
    <location>
        <begin position="62"/>
        <end position="79"/>
    </location>
</feature>
<keyword evidence="5" id="KW-1185">Reference proteome</keyword>
<evidence type="ECO:0000259" key="3">
    <source>
        <dbReference type="Pfam" id="PF18184"/>
    </source>
</evidence>
<dbReference type="Proteomes" id="UP000294947">
    <property type="component" value="Unassembled WGS sequence"/>
</dbReference>
<dbReference type="NCBIfam" id="NF033634">
    <property type="entry name" value="SLATT_1"/>
    <property type="match status" value="1"/>
</dbReference>
<evidence type="ECO:0000259" key="2">
    <source>
        <dbReference type="Pfam" id="PF18181"/>
    </source>
</evidence>
<evidence type="ECO:0000313" key="5">
    <source>
        <dbReference type="Proteomes" id="UP000294947"/>
    </source>
</evidence>
<dbReference type="EMBL" id="SMKW01000107">
    <property type="protein sequence ID" value="TDD36637.1"/>
    <property type="molecule type" value="Genomic_DNA"/>
</dbReference>
<dbReference type="NCBIfam" id="NF033610">
    <property type="entry name" value="SLATT_3"/>
    <property type="match status" value="1"/>
</dbReference>
<feature type="domain" description="SMODS and SLOG-associating 2TM effector" evidence="2">
    <location>
        <begin position="191"/>
        <end position="312"/>
    </location>
</feature>
<keyword evidence="1" id="KW-1133">Transmembrane helix</keyword>
<dbReference type="InterPro" id="IPR040884">
    <property type="entry name" value="SLATT_1"/>
</dbReference>
<feature type="domain" description="SMODS and SLOG-associating 2TM effector" evidence="3">
    <location>
        <begin position="37"/>
        <end position="188"/>
    </location>
</feature>
<dbReference type="Pfam" id="PF18181">
    <property type="entry name" value="SLATT_1"/>
    <property type="match status" value="1"/>
</dbReference>
<organism evidence="4 5">
    <name type="scientific">Saccharopolyspora elongata</name>
    <dbReference type="NCBI Taxonomy" id="2530387"/>
    <lineage>
        <taxon>Bacteria</taxon>
        <taxon>Bacillati</taxon>
        <taxon>Actinomycetota</taxon>
        <taxon>Actinomycetes</taxon>
        <taxon>Pseudonocardiales</taxon>
        <taxon>Pseudonocardiaceae</taxon>
        <taxon>Saccharopolyspora</taxon>
    </lineage>
</organism>
<dbReference type="OrthoDB" id="9806639at2"/>
<dbReference type="Pfam" id="PF18184">
    <property type="entry name" value="SLATT_3"/>
    <property type="match status" value="1"/>
</dbReference>
<keyword evidence="1" id="KW-0812">Transmembrane</keyword>
<protein>
    <submittedName>
        <fullName evidence="4">DUF4231 domain-containing protein</fullName>
    </submittedName>
</protein>
<dbReference type="InterPro" id="IPR041116">
    <property type="entry name" value="SLATT_3"/>
</dbReference>
<proteinExistence type="predicted"/>
<reference evidence="4 5" key="1">
    <citation type="submission" date="2019-03" db="EMBL/GenBank/DDBJ databases">
        <title>Draft genome sequences of novel Actinobacteria.</title>
        <authorList>
            <person name="Sahin N."/>
            <person name="Ay H."/>
            <person name="Saygin H."/>
        </authorList>
    </citation>
    <scope>NUCLEOTIDE SEQUENCE [LARGE SCALE GENOMIC DNA]</scope>
    <source>
        <strain evidence="4 5">7K502</strain>
    </source>
</reference>
<keyword evidence="1" id="KW-0472">Membrane</keyword>